<evidence type="ECO:0000256" key="1">
    <source>
        <dbReference type="ARBA" id="ARBA00006594"/>
    </source>
</evidence>
<dbReference type="PROSITE" id="PS00092">
    <property type="entry name" value="N6_MTASE"/>
    <property type="match status" value="1"/>
</dbReference>
<name>B1ZPF1_OPITP</name>
<dbReference type="Pfam" id="PF01555">
    <property type="entry name" value="N6_N4_Mtase"/>
    <property type="match status" value="1"/>
</dbReference>
<protein>
    <submittedName>
        <fullName evidence="5">Adenine-specific DNA methylase containing a Zn-ribbon-like protein</fullName>
    </submittedName>
</protein>
<evidence type="ECO:0000259" key="4">
    <source>
        <dbReference type="Pfam" id="PF01555"/>
    </source>
</evidence>
<dbReference type="GO" id="GO:0032259">
    <property type="term" value="P:methylation"/>
    <property type="evidence" value="ECO:0007669"/>
    <property type="project" value="UniProtKB-KW"/>
</dbReference>
<keyword evidence="2 5" id="KW-0489">Methyltransferase</keyword>
<dbReference type="STRING" id="452637.Oter_1184"/>
<dbReference type="GO" id="GO:0003677">
    <property type="term" value="F:DNA binding"/>
    <property type="evidence" value="ECO:0007669"/>
    <property type="project" value="InterPro"/>
</dbReference>
<evidence type="ECO:0000256" key="3">
    <source>
        <dbReference type="ARBA" id="ARBA00022679"/>
    </source>
</evidence>
<dbReference type="AlphaFoldDB" id="B1ZPF1"/>
<dbReference type="EMBL" id="CP001032">
    <property type="protein sequence ID" value="ACB74470.1"/>
    <property type="molecule type" value="Genomic_DNA"/>
</dbReference>
<evidence type="ECO:0000313" key="5">
    <source>
        <dbReference type="EMBL" id="ACB74470.1"/>
    </source>
</evidence>
<evidence type="ECO:0000313" key="6">
    <source>
        <dbReference type="Proteomes" id="UP000007013"/>
    </source>
</evidence>
<dbReference type="SUPFAM" id="SSF53335">
    <property type="entry name" value="S-adenosyl-L-methionine-dependent methyltransferases"/>
    <property type="match status" value="2"/>
</dbReference>
<dbReference type="Gene3D" id="3.40.50.150">
    <property type="entry name" value="Vaccinia Virus protein VP39"/>
    <property type="match status" value="1"/>
</dbReference>
<evidence type="ECO:0000256" key="2">
    <source>
        <dbReference type="ARBA" id="ARBA00022603"/>
    </source>
</evidence>
<gene>
    <name evidence="5" type="ordered locus">Oter_1184</name>
</gene>
<keyword evidence="3" id="KW-0808">Transferase</keyword>
<accession>B1ZPF1</accession>
<dbReference type="InterPro" id="IPR002941">
    <property type="entry name" value="DNA_methylase_N4/N6"/>
</dbReference>
<dbReference type="InterPro" id="IPR029063">
    <property type="entry name" value="SAM-dependent_MTases_sf"/>
</dbReference>
<reference evidence="5 6" key="1">
    <citation type="journal article" date="2011" name="J. Bacteriol.">
        <title>Genome sequence of the verrucomicrobium Opitutus terrae PB90-1, an abundant inhabitant of rice paddy soil ecosystems.</title>
        <authorList>
            <person name="van Passel M.W."/>
            <person name="Kant R."/>
            <person name="Palva A."/>
            <person name="Copeland A."/>
            <person name="Lucas S."/>
            <person name="Lapidus A."/>
            <person name="Glavina del Rio T."/>
            <person name="Pitluck S."/>
            <person name="Goltsman E."/>
            <person name="Clum A."/>
            <person name="Sun H."/>
            <person name="Schmutz J."/>
            <person name="Larimer F.W."/>
            <person name="Land M.L."/>
            <person name="Hauser L."/>
            <person name="Kyrpides N."/>
            <person name="Mikhailova N."/>
            <person name="Richardson P.P."/>
            <person name="Janssen P.H."/>
            <person name="de Vos W.M."/>
            <person name="Smidt H."/>
        </authorList>
    </citation>
    <scope>NUCLEOTIDE SEQUENCE [LARGE SCALE GENOMIC DNA]</scope>
    <source>
        <strain evidence="6">DSM 11246 / JCM 15787 / PB90-1</strain>
    </source>
</reference>
<sequence length="610" mass="67777">MRLILHRNFKWRALSRKVRREQRNREHYSPTISTYRWWARRSHALIGALLDQSRKVLGQAIVVSDPMAGGGTVAVEAARRGLVVHAQDVNPWAAFGLRTTLQPVDPVLLEQAATRLIERLDRLGRQLYQVDGQEELLSCLHVRHCTCPACGGTNYLFPTRLLALDRRIVAEPSAGWFGCPACGTVQHDHWPEGPARCNVCHHEFTDRPDEKRIENLVVMCAQCATKNPLTPEALQTATWKPVLSVVQKNRKLELHPSTVGGTPSRRQSAIAAKLAKRIPGKGETAALQRGGFVEWAELFPDRQLAMLDEAFSALDAEELSVPVRQRLLLAVAGFAEMAGYACRWDPKYRKVYEVTSNHHYTRSFLTAETNPAAAMGRGTLPRRLAQAVKAAQWFPGSDKATVTCGSSVAQPMADASVDLVITDPPYYDSIQYAELSRLFRVFAQALGLNWDDRVENDEAVPNRHLGCSHEQYVTRLTAIFAETRRTLKRSGRMLLTFHDSKILAWQAIGDALRDSAWKVVSVAVVHSENEKDFAKNEKNAIAVDAVFECVPRQIKPARVATAGALTNNSAKNVLAIGAAVAAYVNGSAPHLKPLYMDQARRRGIKKLTLN</sequence>
<dbReference type="Proteomes" id="UP000007013">
    <property type="component" value="Chromosome"/>
</dbReference>
<dbReference type="GO" id="GO:0008170">
    <property type="term" value="F:N-methyltransferase activity"/>
    <property type="evidence" value="ECO:0007669"/>
    <property type="project" value="InterPro"/>
</dbReference>
<feature type="domain" description="DNA methylase N-4/N-6" evidence="4">
    <location>
        <begin position="417"/>
        <end position="546"/>
    </location>
</feature>
<keyword evidence="6" id="KW-1185">Reference proteome</keyword>
<proteinExistence type="inferred from homology"/>
<organism evidence="5 6">
    <name type="scientific">Opitutus terrae (strain DSM 11246 / JCM 15787 / PB90-1)</name>
    <dbReference type="NCBI Taxonomy" id="452637"/>
    <lineage>
        <taxon>Bacteria</taxon>
        <taxon>Pseudomonadati</taxon>
        <taxon>Verrucomicrobiota</taxon>
        <taxon>Opitutia</taxon>
        <taxon>Opitutales</taxon>
        <taxon>Opitutaceae</taxon>
        <taxon>Opitutus</taxon>
    </lineage>
</organism>
<dbReference type="HOGENOM" id="CLU_007795_1_0_0"/>
<dbReference type="RefSeq" id="WP_012374008.1">
    <property type="nucleotide sequence ID" value="NC_010571.1"/>
</dbReference>
<dbReference type="InterPro" id="IPR002052">
    <property type="entry name" value="DNA_methylase_N6_adenine_CS"/>
</dbReference>
<dbReference type="REBASE" id="17721">
    <property type="entry name" value="M.OtePBORF1184P"/>
</dbReference>
<dbReference type="KEGG" id="ote:Oter_1184"/>
<dbReference type="eggNOG" id="COG1743">
    <property type="taxonomic scope" value="Bacteria"/>
</dbReference>
<dbReference type="OrthoDB" id="9800801at2"/>
<comment type="similarity">
    <text evidence="1">Belongs to the N(4)/N(6)-methyltransferase family.</text>
</comment>